<organism evidence="1 2">
    <name type="scientific">Lichenicola cladoniae</name>
    <dbReference type="NCBI Taxonomy" id="1484109"/>
    <lineage>
        <taxon>Bacteria</taxon>
        <taxon>Pseudomonadati</taxon>
        <taxon>Pseudomonadota</taxon>
        <taxon>Alphaproteobacteria</taxon>
        <taxon>Acetobacterales</taxon>
        <taxon>Acetobacteraceae</taxon>
        <taxon>Lichenicola</taxon>
    </lineage>
</organism>
<dbReference type="Gene3D" id="2.70.98.10">
    <property type="match status" value="1"/>
</dbReference>
<accession>A0A6M8HTJ2</accession>
<evidence type="ECO:0000313" key="1">
    <source>
        <dbReference type="EMBL" id="QKE91521.1"/>
    </source>
</evidence>
<dbReference type="Proteomes" id="UP000500767">
    <property type="component" value="Chromosome"/>
</dbReference>
<proteinExistence type="predicted"/>
<dbReference type="InterPro" id="IPR008183">
    <property type="entry name" value="Aldose_1/G6P_1-epimerase"/>
</dbReference>
<dbReference type="InterPro" id="IPR011013">
    <property type="entry name" value="Gal_mutarotase_sf_dom"/>
</dbReference>
<gene>
    <name evidence="1" type="ORF">HN018_17085</name>
</gene>
<dbReference type="EMBL" id="CP053708">
    <property type="protein sequence ID" value="QKE91521.1"/>
    <property type="molecule type" value="Genomic_DNA"/>
</dbReference>
<name>A0A6M8HTJ2_9PROT</name>
<dbReference type="GO" id="GO:0005975">
    <property type="term" value="P:carbohydrate metabolic process"/>
    <property type="evidence" value="ECO:0007669"/>
    <property type="project" value="InterPro"/>
</dbReference>
<sequence length="293" mass="32311">MSQDDPDRHDFATPHLAASVMAHGAELCRLQNGAGLDYLWPAAPAWPRHAPVLFPIVGRLADDTLVHDGKSYRLTQHGFARDRRFTWIERSATGCLLRLEDDAETQAMYPFRFRFEVRYAVTDATLEITYTVINTGSAVLPASIGAHPAFRWPLDPTRAKEDYALTFDHDETAPLYGVESGLLTVTDRASPIAGRRLALNDGLFTADALILPNPDSRSVRLAAADGPALTVSWEGFDQLGIWSKPGADFVCIEPWCGMASPADFVGEFIRKPWLMLLPPGESHAAIHRMTVEA</sequence>
<dbReference type="InterPro" id="IPR014718">
    <property type="entry name" value="GH-type_carb-bd"/>
</dbReference>
<evidence type="ECO:0000313" key="2">
    <source>
        <dbReference type="Proteomes" id="UP000500767"/>
    </source>
</evidence>
<dbReference type="GO" id="GO:0030246">
    <property type="term" value="F:carbohydrate binding"/>
    <property type="evidence" value="ECO:0007669"/>
    <property type="project" value="InterPro"/>
</dbReference>
<keyword evidence="2" id="KW-1185">Reference proteome</keyword>
<dbReference type="InterPro" id="IPR037481">
    <property type="entry name" value="LacX"/>
</dbReference>
<dbReference type="RefSeq" id="WP_171832951.1">
    <property type="nucleotide sequence ID" value="NZ_CP053708.1"/>
</dbReference>
<dbReference type="GO" id="GO:0016853">
    <property type="term" value="F:isomerase activity"/>
    <property type="evidence" value="ECO:0007669"/>
    <property type="project" value="InterPro"/>
</dbReference>
<dbReference type="Pfam" id="PF01263">
    <property type="entry name" value="Aldose_epim"/>
    <property type="match status" value="1"/>
</dbReference>
<dbReference type="SUPFAM" id="SSF74650">
    <property type="entry name" value="Galactose mutarotase-like"/>
    <property type="match status" value="1"/>
</dbReference>
<protein>
    <submittedName>
        <fullName evidence="1">Aldose 1-epimerase family protein</fullName>
    </submittedName>
</protein>
<dbReference type="AlphaFoldDB" id="A0A6M8HTJ2"/>
<reference evidence="1 2" key="1">
    <citation type="journal article" date="2014" name="World J. Microbiol. Biotechnol.">
        <title>Biodiversity and physiological characteristics of Antarctic and Arctic lichens-associated bacteria.</title>
        <authorList>
            <person name="Lee Y.M."/>
            <person name="Kim E.H."/>
            <person name="Lee H.K."/>
            <person name="Hong S.G."/>
        </authorList>
    </citation>
    <scope>NUCLEOTIDE SEQUENCE [LARGE SCALE GENOMIC DNA]</scope>
    <source>
        <strain evidence="1 2">PAMC 26569</strain>
    </source>
</reference>
<dbReference type="KEGG" id="lck:HN018_17085"/>
<dbReference type="CDD" id="cd09024">
    <property type="entry name" value="Aldose_epim_lacX"/>
    <property type="match status" value="1"/>
</dbReference>